<dbReference type="Gene3D" id="3.30.70.360">
    <property type="match status" value="1"/>
</dbReference>
<dbReference type="RefSeq" id="WP_143528423.1">
    <property type="nucleotide sequence ID" value="NZ_AP019791.1"/>
</dbReference>
<evidence type="ECO:0000313" key="8">
    <source>
        <dbReference type="Proteomes" id="UP000318065"/>
    </source>
</evidence>
<dbReference type="GO" id="GO:0009014">
    <property type="term" value="F:succinyl-diaminopimelate desuccinylase activity"/>
    <property type="evidence" value="ECO:0007669"/>
    <property type="project" value="UniProtKB-UniRule"/>
</dbReference>
<gene>
    <name evidence="7" type="primary">dapE</name>
    <name evidence="7" type="ORF">RxyAA322_22710</name>
</gene>
<dbReference type="InterPro" id="IPR010174">
    <property type="entry name" value="Succinyl-DAP_deSuclase_DapE"/>
</dbReference>
<dbReference type="PANTHER" id="PTHR43808:SF31">
    <property type="entry name" value="N-ACETYL-L-CITRULLINE DEACETYLASE"/>
    <property type="match status" value="1"/>
</dbReference>
<evidence type="ECO:0000256" key="5">
    <source>
        <dbReference type="NCBIfam" id="TIGR01900"/>
    </source>
</evidence>
<protein>
    <recommendedName>
        <fullName evidence="5">Succinyl-diaminopimelate desuccinylase</fullName>
        <ecNumber evidence="5">3.5.1.18</ecNumber>
    </recommendedName>
</protein>
<feature type="domain" description="Peptidase M20 dimerisation" evidence="6">
    <location>
        <begin position="167"/>
        <end position="266"/>
    </location>
</feature>
<evidence type="ECO:0000256" key="1">
    <source>
        <dbReference type="ARBA" id="ARBA00001947"/>
    </source>
</evidence>
<dbReference type="EC" id="3.5.1.18" evidence="5"/>
<dbReference type="GO" id="GO:0009089">
    <property type="term" value="P:lysine biosynthetic process via diaminopimelate"/>
    <property type="evidence" value="ECO:0007669"/>
    <property type="project" value="UniProtKB-UniRule"/>
</dbReference>
<dbReference type="OrthoDB" id="7055905at2"/>
<dbReference type="InterPro" id="IPR036264">
    <property type="entry name" value="Bact_exopeptidase_dim_dom"/>
</dbReference>
<dbReference type="Gene3D" id="3.40.630.10">
    <property type="entry name" value="Zn peptidases"/>
    <property type="match status" value="1"/>
</dbReference>
<evidence type="ECO:0000259" key="6">
    <source>
        <dbReference type="Pfam" id="PF07687"/>
    </source>
</evidence>
<accession>A0A510HP25</accession>
<reference evidence="7" key="1">
    <citation type="journal article" date="2019" name="Microbiol. Resour. Announc.">
        <title>Complete Genome Sequence of Rubrobacter xylanophilus Strain AA3-22, Isolated from Arima Onsen in Japan.</title>
        <authorList>
            <person name="Tomariguchi N."/>
            <person name="Miyazaki K."/>
        </authorList>
    </citation>
    <scope>NUCLEOTIDE SEQUENCE [LARGE SCALE GENOMIC DNA]</scope>
    <source>
        <strain evidence="7">AA3-22</strain>
    </source>
</reference>
<evidence type="ECO:0000313" key="7">
    <source>
        <dbReference type="EMBL" id="BBL80417.1"/>
    </source>
</evidence>
<dbReference type="Proteomes" id="UP000318065">
    <property type="component" value="Chromosome"/>
</dbReference>
<keyword evidence="2" id="KW-0479">Metal-binding</keyword>
<dbReference type="InterPro" id="IPR011650">
    <property type="entry name" value="Peptidase_M20_dimer"/>
</dbReference>
<dbReference type="Pfam" id="PF01546">
    <property type="entry name" value="Peptidase_M20"/>
    <property type="match status" value="1"/>
</dbReference>
<dbReference type="InterPro" id="IPR050072">
    <property type="entry name" value="Peptidase_M20A"/>
</dbReference>
<keyword evidence="8" id="KW-1185">Reference proteome</keyword>
<dbReference type="SUPFAM" id="SSF53187">
    <property type="entry name" value="Zn-dependent exopeptidases"/>
    <property type="match status" value="1"/>
</dbReference>
<evidence type="ECO:0000256" key="2">
    <source>
        <dbReference type="ARBA" id="ARBA00022723"/>
    </source>
</evidence>
<sequence length="358" mass="39505">MRERLLEALLFFLERPSVTGAEKRLCDDLEERLRGLSGWEVRRTGNNLAVRRTSRDFSRPLLLFAGHLDTVPEPEGGIPVRVEGDEVYGRGASDMKAGNAVMLALIEDFDWSASWAEPLFVFYEREEGPHEENGLEAVFEEMPWVLEAELALVLEPTAGAIEAGCAGTAQVEVTFHGKAAHAARPWQGENAISKAGRFLQALHERKPEEVVVEGLTFYDVLTPTMARGGSAKNVVPASFWINVNHRFPPGRGIEHVRETFEALLGGEASFEIADYAPSGPVDLRNPLLERLLATGVEVRPKQAWTDVARLAERGVAAVNYGPGLPSQAHQDDEHAEIPLLEECYRRLEGFLSASRTAT</sequence>
<dbReference type="GO" id="GO:0046872">
    <property type="term" value="F:metal ion binding"/>
    <property type="evidence" value="ECO:0007669"/>
    <property type="project" value="UniProtKB-KW"/>
</dbReference>
<dbReference type="InterPro" id="IPR001261">
    <property type="entry name" value="ArgE/DapE_CS"/>
</dbReference>
<dbReference type="InterPro" id="IPR002933">
    <property type="entry name" value="Peptidase_M20"/>
</dbReference>
<name>A0A510HP25_9ACTN</name>
<organism evidence="7 8">
    <name type="scientific">Rubrobacter xylanophilus</name>
    <dbReference type="NCBI Taxonomy" id="49319"/>
    <lineage>
        <taxon>Bacteria</taxon>
        <taxon>Bacillati</taxon>
        <taxon>Actinomycetota</taxon>
        <taxon>Rubrobacteria</taxon>
        <taxon>Rubrobacterales</taxon>
        <taxon>Rubrobacteraceae</taxon>
        <taxon>Rubrobacter</taxon>
    </lineage>
</organism>
<comment type="cofactor">
    <cofactor evidence="1">
        <name>Zn(2+)</name>
        <dbReference type="ChEBI" id="CHEBI:29105"/>
    </cofactor>
</comment>
<evidence type="ECO:0000256" key="4">
    <source>
        <dbReference type="ARBA" id="ARBA00022833"/>
    </source>
</evidence>
<dbReference type="EMBL" id="AP019791">
    <property type="protein sequence ID" value="BBL80417.1"/>
    <property type="molecule type" value="Genomic_DNA"/>
</dbReference>
<dbReference type="GO" id="GO:0008777">
    <property type="term" value="F:acetylornithine deacetylase activity"/>
    <property type="evidence" value="ECO:0007669"/>
    <property type="project" value="TreeGrafter"/>
</dbReference>
<dbReference type="PANTHER" id="PTHR43808">
    <property type="entry name" value="ACETYLORNITHINE DEACETYLASE"/>
    <property type="match status" value="1"/>
</dbReference>
<dbReference type="SUPFAM" id="SSF55031">
    <property type="entry name" value="Bacterial exopeptidase dimerisation domain"/>
    <property type="match status" value="1"/>
</dbReference>
<dbReference type="PROSITE" id="PS00758">
    <property type="entry name" value="ARGE_DAPE_CPG2_1"/>
    <property type="match status" value="1"/>
</dbReference>
<dbReference type="GO" id="GO:0006526">
    <property type="term" value="P:L-arginine biosynthetic process"/>
    <property type="evidence" value="ECO:0007669"/>
    <property type="project" value="TreeGrafter"/>
</dbReference>
<proteinExistence type="predicted"/>
<keyword evidence="4" id="KW-0862">Zinc</keyword>
<dbReference type="NCBIfam" id="TIGR01900">
    <property type="entry name" value="dapE-gram_pos"/>
    <property type="match status" value="1"/>
</dbReference>
<keyword evidence="3" id="KW-0378">Hydrolase</keyword>
<evidence type="ECO:0000256" key="3">
    <source>
        <dbReference type="ARBA" id="ARBA00022801"/>
    </source>
</evidence>
<dbReference type="Pfam" id="PF07687">
    <property type="entry name" value="M20_dimer"/>
    <property type="match status" value="1"/>
</dbReference>
<dbReference type="AlphaFoldDB" id="A0A510HP25"/>